<dbReference type="STRING" id="706434.HMPREF9429_00649"/>
<evidence type="ECO:0000313" key="2">
    <source>
        <dbReference type="Proteomes" id="UP000003195"/>
    </source>
</evidence>
<dbReference type="EMBL" id="AECS01000016">
    <property type="protein sequence ID" value="EFQ04497.1"/>
    <property type="molecule type" value="Genomic_DNA"/>
</dbReference>
<dbReference type="OrthoDB" id="1634419at2"/>
<dbReference type="AlphaFoldDB" id="E2ZB23"/>
<dbReference type="Pfam" id="PF11148">
    <property type="entry name" value="DUF2922"/>
    <property type="match status" value="1"/>
</dbReference>
<dbReference type="eggNOG" id="ENOG502ZDZ4">
    <property type="taxonomic scope" value="Bacteria"/>
</dbReference>
<accession>E2ZB23</accession>
<dbReference type="InterPro" id="IPR021321">
    <property type="entry name" value="DUF2922"/>
</dbReference>
<gene>
    <name evidence="1" type="ORF">HMPREF9429_00649</name>
</gene>
<comment type="caution">
    <text evidence="1">The sequence shown here is derived from an EMBL/GenBank/DDBJ whole genome shotgun (WGS) entry which is preliminary data.</text>
</comment>
<proteinExistence type="predicted"/>
<sequence>MITKSETKTLILSFADNAGKKVNYTLQRPKADLDKESVDKAVADILNAKVFATETGDLSSLQESRIVTRKVETFA</sequence>
<organism evidence="1 2">
    <name type="scientific">Megasphaera micronuciformis F0359</name>
    <dbReference type="NCBI Taxonomy" id="706434"/>
    <lineage>
        <taxon>Bacteria</taxon>
        <taxon>Bacillati</taxon>
        <taxon>Bacillota</taxon>
        <taxon>Negativicutes</taxon>
        <taxon>Veillonellales</taxon>
        <taxon>Veillonellaceae</taxon>
        <taxon>Megasphaera</taxon>
    </lineage>
</organism>
<evidence type="ECO:0000313" key="1">
    <source>
        <dbReference type="EMBL" id="EFQ04497.1"/>
    </source>
</evidence>
<dbReference type="HOGENOM" id="CLU_181401_4_2_9"/>
<reference evidence="1 2" key="1">
    <citation type="submission" date="2010-08" db="EMBL/GenBank/DDBJ databases">
        <authorList>
            <person name="Weinstock G."/>
            <person name="Sodergren E."/>
            <person name="Clifton S."/>
            <person name="Fulton L."/>
            <person name="Fulton B."/>
            <person name="Courtney L."/>
            <person name="Fronick C."/>
            <person name="Harrison M."/>
            <person name="Strong C."/>
            <person name="Farmer C."/>
            <person name="Delahaunty K."/>
            <person name="Markovic C."/>
            <person name="Hall O."/>
            <person name="Minx P."/>
            <person name="Tomlinson C."/>
            <person name="Mitreva M."/>
            <person name="Hou S."/>
            <person name="Chen J."/>
            <person name="Wollam A."/>
            <person name="Pepin K.H."/>
            <person name="Johnson M."/>
            <person name="Bhonagiri V."/>
            <person name="Zhang X."/>
            <person name="Suruliraj S."/>
            <person name="Warren W."/>
            <person name="Chinwalla A."/>
            <person name="Mardis E.R."/>
            <person name="Wilson R.K."/>
        </authorList>
    </citation>
    <scope>NUCLEOTIDE SEQUENCE [LARGE SCALE GENOMIC DNA]</scope>
    <source>
        <strain evidence="1 2">F0359</strain>
    </source>
</reference>
<evidence type="ECO:0008006" key="3">
    <source>
        <dbReference type="Google" id="ProtNLM"/>
    </source>
</evidence>
<protein>
    <recommendedName>
        <fullName evidence="3">DUF2922 domain-containing protein</fullName>
    </recommendedName>
</protein>
<dbReference type="RefSeq" id="WP_006941544.1">
    <property type="nucleotide sequence ID" value="NZ_GL538189.1"/>
</dbReference>
<name>E2ZB23_9FIRM</name>
<dbReference type="Proteomes" id="UP000003195">
    <property type="component" value="Unassembled WGS sequence"/>
</dbReference>
<keyword evidence="2" id="KW-1185">Reference proteome</keyword>